<dbReference type="Proteomes" id="UP001595632">
    <property type="component" value="Unassembled WGS sequence"/>
</dbReference>
<evidence type="ECO:0000256" key="2">
    <source>
        <dbReference type="ARBA" id="ARBA00012438"/>
    </source>
</evidence>
<dbReference type="InterPro" id="IPR005467">
    <property type="entry name" value="His_kinase_dom"/>
</dbReference>
<feature type="region of interest" description="Disordered" evidence="5">
    <location>
        <begin position="669"/>
        <end position="696"/>
    </location>
</feature>
<feature type="transmembrane region" description="Helical" evidence="6">
    <location>
        <begin position="233"/>
        <end position="253"/>
    </location>
</feature>
<keyword evidence="9" id="KW-1185">Reference proteome</keyword>
<proteinExistence type="predicted"/>
<feature type="region of interest" description="Disordered" evidence="5">
    <location>
        <begin position="503"/>
        <end position="522"/>
    </location>
</feature>
<protein>
    <recommendedName>
        <fullName evidence="2">histidine kinase</fullName>
        <ecNumber evidence="2">2.7.13.3</ecNumber>
    </recommendedName>
</protein>
<organism evidence="8 9">
    <name type="scientific">Psychromarinibacter halotolerans</name>
    <dbReference type="NCBI Taxonomy" id="1775175"/>
    <lineage>
        <taxon>Bacteria</taxon>
        <taxon>Pseudomonadati</taxon>
        <taxon>Pseudomonadota</taxon>
        <taxon>Alphaproteobacteria</taxon>
        <taxon>Rhodobacterales</taxon>
        <taxon>Paracoccaceae</taxon>
        <taxon>Psychromarinibacter</taxon>
    </lineage>
</organism>
<dbReference type="GO" id="GO:0005524">
    <property type="term" value="F:ATP binding"/>
    <property type="evidence" value="ECO:0007669"/>
    <property type="project" value="UniProtKB-KW"/>
</dbReference>
<dbReference type="PROSITE" id="PS50109">
    <property type="entry name" value="HIS_KIN"/>
    <property type="match status" value="1"/>
</dbReference>
<dbReference type="EMBL" id="JBHRTB010000010">
    <property type="protein sequence ID" value="MFC3144511.1"/>
    <property type="molecule type" value="Genomic_DNA"/>
</dbReference>
<comment type="caution">
    <text evidence="8">The sequence shown here is derived from an EMBL/GenBank/DDBJ whole genome shotgun (WGS) entry which is preliminary data.</text>
</comment>
<comment type="catalytic activity">
    <reaction evidence="1">
        <text>ATP + protein L-histidine = ADP + protein N-phospho-L-histidine.</text>
        <dbReference type="EC" id="2.7.13.3"/>
    </reaction>
</comment>
<dbReference type="PANTHER" id="PTHR43047:SF9">
    <property type="entry name" value="HISTIDINE KINASE"/>
    <property type="match status" value="1"/>
</dbReference>
<dbReference type="SMART" id="SM00387">
    <property type="entry name" value="HATPase_c"/>
    <property type="match status" value="1"/>
</dbReference>
<evidence type="ECO:0000256" key="6">
    <source>
        <dbReference type="SAM" id="Phobius"/>
    </source>
</evidence>
<dbReference type="SUPFAM" id="SSF47384">
    <property type="entry name" value="Homodimeric domain of signal transducing histidine kinase"/>
    <property type="match status" value="1"/>
</dbReference>
<dbReference type="SUPFAM" id="SSF55874">
    <property type="entry name" value="ATPase domain of HSP90 chaperone/DNA topoisomerase II/histidine kinase"/>
    <property type="match status" value="1"/>
</dbReference>
<keyword evidence="4" id="KW-0418">Kinase</keyword>
<feature type="compositionally biased region" description="Low complexity" evidence="5">
    <location>
        <begin position="674"/>
        <end position="688"/>
    </location>
</feature>
<evidence type="ECO:0000256" key="5">
    <source>
        <dbReference type="SAM" id="MobiDB-lite"/>
    </source>
</evidence>
<dbReference type="InterPro" id="IPR036097">
    <property type="entry name" value="HisK_dim/P_sf"/>
</dbReference>
<evidence type="ECO:0000256" key="3">
    <source>
        <dbReference type="ARBA" id="ARBA00022679"/>
    </source>
</evidence>
<evidence type="ECO:0000313" key="9">
    <source>
        <dbReference type="Proteomes" id="UP001595632"/>
    </source>
</evidence>
<sequence>MFEPPGGRLVPTLPSSLDITDLEKVDNLLAHMVQIDALDQEICPVESGTPLLDVLGTLPHEHAVFGCVRLTSIDDYPGAWRVDLGTEQIVGIVLYQMLDDGPFEILANDPGMTLEDRQADHARLASWPIAVGAFETVELRVRLMSSDYTENTTFPVTMLPEVDFDAAIRDRTHLFGGLLASCGLLILFFLTFGSLLRSRPARRYALYFGFVAALIWTREFYPMTLLPGTMPVGIIAILEQILTSFLLLAHVRFTQAFVSEGLPDHPLAAAGRTVFWVGLALFLLKFTVIVAVVLIAGDRAGSYETFTDTLMTRSAAIAQVGGMAVLPALIASYAAAVSYTLVRHRIEGGRIFALGAAVLFTGVLWTLFVYIQGEIPNMVRPDTAWLAVLFVVDGLIFAAAIASQTFGLRRQRDVAREAELDASREQARLAETLLSARMDLDKARDLAERHRSRLALTSHDLRQPLLSLRLSLTEAERDAPSLAEALRPSLEYLGAILEDSLEDARPDPDAGPDHGHDRGDASDVVPLDVILRNAVRMFSDEAAAKGLRLRYVPCSLAVDVAPVALIRIVSNLLSNAIKYTDKGSVLIGVRRGGETVTLEVHDTGPGLTEAEIADVRQAYRRGSQSDQVDGEGIGLVSAEFLAARQNLGLSIRSIKGRGSCFAVEGLRPSREDGAASSGAADHGDGPAPLRQSAGTE</sequence>
<feature type="transmembrane region" description="Helical" evidence="6">
    <location>
        <begin position="316"/>
        <end position="339"/>
    </location>
</feature>
<dbReference type="InterPro" id="IPR036890">
    <property type="entry name" value="HATPase_C_sf"/>
</dbReference>
<dbReference type="Gene3D" id="3.30.565.10">
    <property type="entry name" value="Histidine kinase-like ATPase, C-terminal domain"/>
    <property type="match status" value="1"/>
</dbReference>
<dbReference type="PANTHER" id="PTHR43047">
    <property type="entry name" value="TWO-COMPONENT HISTIDINE PROTEIN KINASE"/>
    <property type="match status" value="1"/>
</dbReference>
<feature type="transmembrane region" description="Helical" evidence="6">
    <location>
        <begin position="174"/>
        <end position="192"/>
    </location>
</feature>
<feature type="transmembrane region" description="Helical" evidence="6">
    <location>
        <begin position="383"/>
        <end position="402"/>
    </location>
</feature>
<feature type="transmembrane region" description="Helical" evidence="6">
    <location>
        <begin position="351"/>
        <end position="371"/>
    </location>
</feature>
<evidence type="ECO:0000259" key="7">
    <source>
        <dbReference type="PROSITE" id="PS50109"/>
    </source>
</evidence>
<accession>A0ABV7GW94</accession>
<keyword evidence="8" id="KW-0547">Nucleotide-binding</keyword>
<keyword evidence="3" id="KW-0808">Transferase</keyword>
<dbReference type="EC" id="2.7.13.3" evidence="2"/>
<feature type="domain" description="Histidine kinase" evidence="7">
    <location>
        <begin position="456"/>
        <end position="664"/>
    </location>
</feature>
<feature type="transmembrane region" description="Helical" evidence="6">
    <location>
        <begin position="274"/>
        <end position="296"/>
    </location>
</feature>
<dbReference type="Pfam" id="PF02518">
    <property type="entry name" value="HATPase_c"/>
    <property type="match status" value="1"/>
</dbReference>
<feature type="transmembrane region" description="Helical" evidence="6">
    <location>
        <begin position="204"/>
        <end position="221"/>
    </location>
</feature>
<evidence type="ECO:0000256" key="1">
    <source>
        <dbReference type="ARBA" id="ARBA00000085"/>
    </source>
</evidence>
<keyword evidence="6" id="KW-1133">Transmembrane helix</keyword>
<name>A0ABV7GW94_9RHOB</name>
<evidence type="ECO:0000256" key="4">
    <source>
        <dbReference type="ARBA" id="ARBA00022777"/>
    </source>
</evidence>
<dbReference type="InterPro" id="IPR003594">
    <property type="entry name" value="HATPase_dom"/>
</dbReference>
<feature type="compositionally biased region" description="Basic and acidic residues" evidence="5">
    <location>
        <begin position="503"/>
        <end position="521"/>
    </location>
</feature>
<evidence type="ECO:0000313" key="8">
    <source>
        <dbReference type="EMBL" id="MFC3144511.1"/>
    </source>
</evidence>
<keyword evidence="6" id="KW-0812">Transmembrane</keyword>
<keyword evidence="8" id="KW-0067">ATP-binding</keyword>
<reference evidence="9" key="1">
    <citation type="journal article" date="2019" name="Int. J. Syst. Evol. Microbiol.">
        <title>The Global Catalogue of Microorganisms (GCM) 10K type strain sequencing project: providing services to taxonomists for standard genome sequencing and annotation.</title>
        <authorList>
            <consortium name="The Broad Institute Genomics Platform"/>
            <consortium name="The Broad Institute Genome Sequencing Center for Infectious Disease"/>
            <person name="Wu L."/>
            <person name="Ma J."/>
        </authorList>
    </citation>
    <scope>NUCLEOTIDE SEQUENCE [LARGE SCALE GENOMIC DNA]</scope>
    <source>
        <strain evidence="9">KCTC 52366</strain>
    </source>
</reference>
<gene>
    <name evidence="8" type="ORF">ACFOGP_17430</name>
</gene>
<dbReference type="RefSeq" id="WP_275633785.1">
    <property type="nucleotide sequence ID" value="NZ_JARGYD010000006.1"/>
</dbReference>
<keyword evidence="6" id="KW-0472">Membrane</keyword>